<evidence type="ECO:0000313" key="2">
    <source>
        <dbReference type="EMBL" id="AOW14542.1"/>
    </source>
</evidence>
<protein>
    <recommendedName>
        <fullName evidence="6">RiboL-PSP-HEPN domain-containing protein</fullName>
    </recommendedName>
</protein>
<dbReference type="EMBL" id="LVWD01000005">
    <property type="protein sequence ID" value="OAD43048.1"/>
    <property type="molecule type" value="Genomic_DNA"/>
</dbReference>
<dbReference type="STRING" id="1763535.LPB072_18565"/>
<reference evidence="3 4" key="1">
    <citation type="submission" date="2016-02" db="EMBL/GenBank/DDBJ databases">
        <title>Draft genome sequence of Hydrogenophaga sp. LPB0072.</title>
        <authorList>
            <person name="Shin S.-K."/>
            <person name="Yi H."/>
        </authorList>
    </citation>
    <scope>NUCLEOTIDE SEQUENCE [LARGE SCALE GENOMIC DNA]</scope>
    <source>
        <strain evidence="3 4">LPB0072</strain>
    </source>
</reference>
<dbReference type="RefSeq" id="WP_066087315.1">
    <property type="nucleotide sequence ID" value="NZ_CP017476.1"/>
</dbReference>
<accession>A0A162Z1M2</accession>
<dbReference type="Proteomes" id="UP000185680">
    <property type="component" value="Chromosome"/>
</dbReference>
<organism evidence="2 5">
    <name type="scientific">Hydrogenophaga crassostreae</name>
    <dbReference type="NCBI Taxonomy" id="1763535"/>
    <lineage>
        <taxon>Bacteria</taxon>
        <taxon>Pseudomonadati</taxon>
        <taxon>Pseudomonadota</taxon>
        <taxon>Betaproteobacteria</taxon>
        <taxon>Burkholderiales</taxon>
        <taxon>Comamonadaceae</taxon>
        <taxon>Hydrogenophaga</taxon>
    </lineage>
</organism>
<feature type="region of interest" description="Disordered" evidence="1">
    <location>
        <begin position="1"/>
        <end position="31"/>
    </location>
</feature>
<dbReference type="OrthoDB" id="119238at2"/>
<sequence length="310" mass="35941">MGHNDHMDDDEPELPPEAGDGVQPEPNDAWLQNAPPELQIETMRRWFHARYEDPANQTPYSSQEGGYMFIFGGPYDPSDVIQDRFYKVVPHEVMDTLIKDLWRDVGDEWAPIEHEDVDYDAELSFVVVHRNDPMRFLMSRLAQIDAVLALQTTIFEADLICQMMHSSLIAALEAYLGDMSTYWICHDQSALRRFVSRNKDFKARTLTLDTVFDRFDALESEVRQYLQDLIWHRLDKVKPIVQASLDIVVPDIGELMKEVVIRHDIVHRAGRTREGTLVTVLIDDVRRVRNTVEAFAKAIETELDRRFPLD</sequence>
<dbReference type="Proteomes" id="UP000185657">
    <property type="component" value="Unassembled WGS sequence"/>
</dbReference>
<evidence type="ECO:0000313" key="4">
    <source>
        <dbReference type="Proteomes" id="UP000185657"/>
    </source>
</evidence>
<evidence type="ECO:0000313" key="3">
    <source>
        <dbReference type="EMBL" id="OAD43048.1"/>
    </source>
</evidence>
<gene>
    <name evidence="2" type="ORF">LPB072_18565</name>
    <name evidence="3" type="ORF">LPB72_05985</name>
</gene>
<proteinExistence type="predicted"/>
<dbReference type="KEGG" id="hyl:LPB072_18565"/>
<dbReference type="AlphaFoldDB" id="A0A162Z1M2"/>
<evidence type="ECO:0008006" key="6">
    <source>
        <dbReference type="Google" id="ProtNLM"/>
    </source>
</evidence>
<evidence type="ECO:0000313" key="5">
    <source>
        <dbReference type="Proteomes" id="UP000185680"/>
    </source>
</evidence>
<evidence type="ECO:0000256" key="1">
    <source>
        <dbReference type="SAM" id="MobiDB-lite"/>
    </source>
</evidence>
<dbReference type="EMBL" id="CP017476">
    <property type="protein sequence ID" value="AOW14542.1"/>
    <property type="molecule type" value="Genomic_DNA"/>
</dbReference>
<reference evidence="2 5" key="2">
    <citation type="submission" date="2016-10" db="EMBL/GenBank/DDBJ databases">
        <title>Hydorgenophaga sp. LPB0072 isolated from gastropod.</title>
        <authorList>
            <person name="Kim E."/>
            <person name="Yi H."/>
        </authorList>
    </citation>
    <scope>NUCLEOTIDE SEQUENCE [LARGE SCALE GENOMIC DNA]</scope>
    <source>
        <strain evidence="2 5">LPB0072</strain>
    </source>
</reference>
<keyword evidence="4" id="KW-1185">Reference proteome</keyword>
<name>A0A162Z1M2_9BURK</name>